<gene>
    <name evidence="2" type="ORF">GCM10009020_28930</name>
</gene>
<comment type="caution">
    <text evidence="2">The sequence shown here is derived from an EMBL/GenBank/DDBJ whole genome shotgun (WGS) entry which is preliminary data.</text>
</comment>
<dbReference type="NCBIfam" id="TIGR02391">
    <property type="entry name" value="hypoth_ymh"/>
    <property type="match status" value="1"/>
</dbReference>
<sequence length="320" mass="36059">MTIETLPSRARPEALLRICDAIKNETITLDELNSRLPLSQEDIQQNVEYGSSLEFLNTDDEIELTERGLTLAYEDGISDSVGSLFVRGIRDSDQYSELTQQLTEETDENGDIDQQKVCQVLRVEFGVEMDENELKSAVNSYFLTLEAASVGEYKLARGGSPSRIELREGIRLADITEDGIEALSEAEEAERLASDEFPAFSDYDPELETRCVPQFQLGLYQEAVTSATTVLEHRVRTEGGYSEEDHGEDLMARAFNEDGGPLQMGVVENEKEGFRFLYQGTSKALRNPPHHRLLDDMDQQQARDILGFINLLLTFIENRD</sequence>
<protein>
    <recommendedName>
        <fullName evidence="1">Conserved hypothetical protein CHP02391 domain-containing protein</fullName>
    </recommendedName>
</protein>
<evidence type="ECO:0000313" key="2">
    <source>
        <dbReference type="EMBL" id="GAA0678775.1"/>
    </source>
</evidence>
<dbReference type="AlphaFoldDB" id="A0AAV3TCR6"/>
<reference evidence="2 3" key="1">
    <citation type="journal article" date="2019" name="Int. J. Syst. Evol. Microbiol.">
        <title>The Global Catalogue of Microorganisms (GCM) 10K type strain sequencing project: providing services to taxonomists for standard genome sequencing and annotation.</title>
        <authorList>
            <consortium name="The Broad Institute Genomics Platform"/>
            <consortium name="The Broad Institute Genome Sequencing Center for Infectious Disease"/>
            <person name="Wu L."/>
            <person name="Ma J."/>
        </authorList>
    </citation>
    <scope>NUCLEOTIDE SEQUENCE [LARGE SCALE GENOMIC DNA]</scope>
    <source>
        <strain evidence="2 3">JCM 16328</strain>
    </source>
</reference>
<dbReference type="EMBL" id="BAAADV010000007">
    <property type="protein sequence ID" value="GAA0678775.1"/>
    <property type="molecule type" value="Genomic_DNA"/>
</dbReference>
<name>A0AAV3TCR6_9EURY</name>
<dbReference type="RefSeq" id="WP_343774767.1">
    <property type="nucleotide sequence ID" value="NZ_BAAADV010000007.1"/>
</dbReference>
<dbReference type="Proteomes" id="UP001500420">
    <property type="component" value="Unassembled WGS sequence"/>
</dbReference>
<feature type="domain" description="Conserved hypothetical protein CHP02391" evidence="1">
    <location>
        <begin position="203"/>
        <end position="315"/>
    </location>
</feature>
<accession>A0AAV3TCR6</accession>
<proteinExistence type="predicted"/>
<keyword evidence="3" id="KW-1185">Reference proteome</keyword>
<organism evidence="2 3">
    <name type="scientific">Natronoarchaeum mannanilyticum</name>
    <dbReference type="NCBI Taxonomy" id="926360"/>
    <lineage>
        <taxon>Archaea</taxon>
        <taxon>Methanobacteriati</taxon>
        <taxon>Methanobacteriota</taxon>
        <taxon>Stenosarchaea group</taxon>
        <taxon>Halobacteria</taxon>
        <taxon>Halobacteriales</taxon>
        <taxon>Natronoarchaeaceae</taxon>
    </lineage>
</organism>
<dbReference type="Pfam" id="PF09509">
    <property type="entry name" value="Hypoth_Ymh"/>
    <property type="match status" value="1"/>
</dbReference>
<dbReference type="InterPro" id="IPR012654">
    <property type="entry name" value="CHP02391"/>
</dbReference>
<evidence type="ECO:0000259" key="1">
    <source>
        <dbReference type="Pfam" id="PF09509"/>
    </source>
</evidence>
<evidence type="ECO:0000313" key="3">
    <source>
        <dbReference type="Proteomes" id="UP001500420"/>
    </source>
</evidence>